<proteinExistence type="predicted"/>
<protein>
    <submittedName>
        <fullName evidence="2">Uncharacterized protein</fullName>
    </submittedName>
</protein>
<reference evidence="2" key="1">
    <citation type="journal article" date="2019" name="Sci. Rep.">
        <title>Draft genome of Tanacetum cinerariifolium, the natural source of mosquito coil.</title>
        <authorList>
            <person name="Yamashiro T."/>
            <person name="Shiraishi A."/>
            <person name="Satake H."/>
            <person name="Nakayama K."/>
        </authorList>
    </citation>
    <scope>NUCLEOTIDE SEQUENCE</scope>
</reference>
<accession>A0A699GKD4</accession>
<dbReference type="EMBL" id="BKCJ010000047">
    <property type="protein sequence ID" value="GEU29148.1"/>
    <property type="molecule type" value="Genomic_DNA"/>
</dbReference>
<dbReference type="AlphaFoldDB" id="A0A699GKD4"/>
<comment type="caution">
    <text evidence="2">The sequence shown here is derived from an EMBL/GenBank/DDBJ whole genome shotgun (WGS) entry which is preliminary data.</text>
</comment>
<keyword evidence="1" id="KW-0175">Coiled coil</keyword>
<gene>
    <name evidence="2" type="ORF">Tci_001126</name>
</gene>
<name>A0A699GKD4_TANCI</name>
<evidence type="ECO:0000256" key="1">
    <source>
        <dbReference type="SAM" id="Coils"/>
    </source>
</evidence>
<feature type="coiled-coil region" evidence="1">
    <location>
        <begin position="405"/>
        <end position="432"/>
    </location>
</feature>
<sequence>MAAGVTPPDSELIIVTIKPVPISKAENSSLPLELEYKVNNLALSVRHPTYHRTPPDRTRRRKDSKTWSNIYWQTATYGKIEYCEDEDNSFTNLETEYLTIVFDDTSDTALSCEPTVSPLDNNETDFKISFDESNNEDYMVIFDENLFSCKIISVDNLKTDSKNENDKVNMPSSLSPEPTIGYIDDLDFFKDFENRFPAIAYNDLKSKLDPLIEPSVSSRYIDKFETSLSEYDEEEQNILYFNDSFPLDVIFPNNLKMIKDNNDNIDITQPSRNMTPLPSKDQRHPWLRYQVEGYDNGIVHTYEQRLETIWGRSVNRVHVLDFASFTEGMKETLGDWLRLHAKKEMEEAGFGAYWQGSERVIPDKYLFRHAEGRKSGSRLSGGHFIGRLAAHFGLASQPPPPGPQHRAMTQRIERLEEDMRELQESVIGLRGVIESSITEKTRVST</sequence>
<evidence type="ECO:0000313" key="2">
    <source>
        <dbReference type="EMBL" id="GEU29148.1"/>
    </source>
</evidence>
<organism evidence="2">
    <name type="scientific">Tanacetum cinerariifolium</name>
    <name type="common">Dalmatian daisy</name>
    <name type="synonym">Chrysanthemum cinerariifolium</name>
    <dbReference type="NCBI Taxonomy" id="118510"/>
    <lineage>
        <taxon>Eukaryota</taxon>
        <taxon>Viridiplantae</taxon>
        <taxon>Streptophyta</taxon>
        <taxon>Embryophyta</taxon>
        <taxon>Tracheophyta</taxon>
        <taxon>Spermatophyta</taxon>
        <taxon>Magnoliopsida</taxon>
        <taxon>eudicotyledons</taxon>
        <taxon>Gunneridae</taxon>
        <taxon>Pentapetalae</taxon>
        <taxon>asterids</taxon>
        <taxon>campanulids</taxon>
        <taxon>Asterales</taxon>
        <taxon>Asteraceae</taxon>
        <taxon>Asteroideae</taxon>
        <taxon>Anthemideae</taxon>
        <taxon>Anthemidinae</taxon>
        <taxon>Tanacetum</taxon>
    </lineage>
</organism>